<gene>
    <name evidence="3" type="ORF">ACFQ2V_18710</name>
</gene>
<reference evidence="4" key="1">
    <citation type="journal article" date="2019" name="Int. J. Syst. Evol. Microbiol.">
        <title>The Global Catalogue of Microorganisms (GCM) 10K type strain sequencing project: providing services to taxonomists for standard genome sequencing and annotation.</title>
        <authorList>
            <consortium name="The Broad Institute Genomics Platform"/>
            <consortium name="The Broad Institute Genome Sequencing Center for Infectious Disease"/>
            <person name="Wu L."/>
            <person name="Ma J."/>
        </authorList>
    </citation>
    <scope>NUCLEOTIDE SEQUENCE [LARGE SCALE GENOMIC DNA]</scope>
    <source>
        <strain evidence="4">CCUG 57508</strain>
    </source>
</reference>
<name>A0ABW3N3L8_9MICO</name>
<evidence type="ECO:0008006" key="5">
    <source>
        <dbReference type="Google" id="ProtNLM"/>
    </source>
</evidence>
<evidence type="ECO:0000256" key="1">
    <source>
        <dbReference type="SAM" id="MobiDB-lite"/>
    </source>
</evidence>
<evidence type="ECO:0000313" key="3">
    <source>
        <dbReference type="EMBL" id="MFD1056349.1"/>
    </source>
</evidence>
<dbReference type="Proteomes" id="UP001597046">
    <property type="component" value="Unassembled WGS sequence"/>
</dbReference>
<keyword evidence="2" id="KW-0472">Membrane</keyword>
<dbReference type="RefSeq" id="WP_386054427.1">
    <property type="nucleotide sequence ID" value="NZ_JBHTKH010000018.1"/>
</dbReference>
<feature type="compositionally biased region" description="Basic and acidic residues" evidence="1">
    <location>
        <begin position="220"/>
        <end position="245"/>
    </location>
</feature>
<proteinExistence type="predicted"/>
<feature type="transmembrane region" description="Helical" evidence="2">
    <location>
        <begin position="121"/>
        <end position="141"/>
    </location>
</feature>
<organism evidence="3 4">
    <name type="scientific">Terrabacter terrigena</name>
    <dbReference type="NCBI Taxonomy" id="574718"/>
    <lineage>
        <taxon>Bacteria</taxon>
        <taxon>Bacillati</taxon>
        <taxon>Actinomycetota</taxon>
        <taxon>Actinomycetes</taxon>
        <taxon>Micrococcales</taxon>
        <taxon>Intrasporangiaceae</taxon>
        <taxon>Terrabacter</taxon>
    </lineage>
</organism>
<comment type="caution">
    <text evidence="3">The sequence shown here is derived from an EMBL/GenBank/DDBJ whole genome shotgun (WGS) entry which is preliminary data.</text>
</comment>
<evidence type="ECO:0000313" key="4">
    <source>
        <dbReference type="Proteomes" id="UP001597046"/>
    </source>
</evidence>
<feature type="transmembrane region" description="Helical" evidence="2">
    <location>
        <begin position="94"/>
        <end position="114"/>
    </location>
</feature>
<dbReference type="EMBL" id="JBHTKH010000018">
    <property type="protein sequence ID" value="MFD1056349.1"/>
    <property type="molecule type" value="Genomic_DNA"/>
</dbReference>
<keyword evidence="2" id="KW-0812">Transmembrane</keyword>
<feature type="region of interest" description="Disordered" evidence="1">
    <location>
        <begin position="209"/>
        <end position="245"/>
    </location>
</feature>
<feature type="transmembrane region" description="Helical" evidence="2">
    <location>
        <begin position="20"/>
        <end position="42"/>
    </location>
</feature>
<feature type="transmembrane region" description="Helical" evidence="2">
    <location>
        <begin position="161"/>
        <end position="181"/>
    </location>
</feature>
<keyword evidence="2" id="KW-1133">Transmembrane helix</keyword>
<keyword evidence="4" id="KW-1185">Reference proteome</keyword>
<sequence length="245" mass="26271">MTVDPAPPAARNDPIDRTQLVTHVGAVAGLVGVLLAATTTIWPTLVLSLRMPEVGDFTRGSERRFWAWGRDVVSYTSHGLVLDDDLGPHPLPRLVLLVAVLLLAAVSLVGLLLRPGRRSELLGATCTALALGAVAASAVWRLSFDDRTAMLQPGVRAVTTAAGWCETVAAVLFVVALALLLGPQLFPRASGAAGSWVAESWRRVRELDDAPGSQVGFTDDLTHDTDDRTDHRTDDRTDDRGAERR</sequence>
<protein>
    <recommendedName>
        <fullName evidence="5">TIGR02234 family membrane protein</fullName>
    </recommendedName>
</protein>
<evidence type="ECO:0000256" key="2">
    <source>
        <dbReference type="SAM" id="Phobius"/>
    </source>
</evidence>
<accession>A0ABW3N3L8</accession>